<keyword evidence="1" id="KW-1133">Transmembrane helix</keyword>
<feature type="transmembrane region" description="Helical" evidence="1">
    <location>
        <begin position="7"/>
        <end position="28"/>
    </location>
</feature>
<gene>
    <name evidence="2" type="ORF">H8711_01555</name>
</gene>
<dbReference type="AlphaFoldDB" id="A0A926DXC8"/>
<feature type="transmembrane region" description="Helical" evidence="1">
    <location>
        <begin position="67"/>
        <end position="86"/>
    </location>
</feature>
<name>A0A926DXC8_9FIRM</name>
<sequence>MKQIIYYYLCLKVLLKAAACGYLLIAGAMAMPKIIYILCALLVVAGVVVAVRQFVGRGKPNETTMFFAAEGFVTIFNLAFVSAGTIVETGWLDMLVTGSVLDIILAAVIVFVAIRSKTAYINMGKQRFQQVPQQSEASSKLR</sequence>
<keyword evidence="1" id="KW-0812">Transmembrane</keyword>
<keyword evidence="3" id="KW-1185">Reference proteome</keyword>
<accession>A0A926DXC8</accession>
<reference evidence="2" key="1">
    <citation type="submission" date="2020-08" db="EMBL/GenBank/DDBJ databases">
        <title>Genome public.</title>
        <authorList>
            <person name="Liu C."/>
            <person name="Sun Q."/>
        </authorList>
    </citation>
    <scope>NUCLEOTIDE SEQUENCE</scope>
    <source>
        <strain evidence="2">NSJ-31</strain>
    </source>
</reference>
<keyword evidence="1" id="KW-0472">Membrane</keyword>
<feature type="transmembrane region" description="Helical" evidence="1">
    <location>
        <begin position="34"/>
        <end position="55"/>
    </location>
</feature>
<comment type="caution">
    <text evidence="2">The sequence shown here is derived from an EMBL/GenBank/DDBJ whole genome shotgun (WGS) entry which is preliminary data.</text>
</comment>
<organism evidence="2 3">
    <name type="scientific">Ligaoa zhengdingensis</name>
    <dbReference type="NCBI Taxonomy" id="2763658"/>
    <lineage>
        <taxon>Bacteria</taxon>
        <taxon>Bacillati</taxon>
        <taxon>Bacillota</taxon>
        <taxon>Clostridia</taxon>
        <taxon>Eubacteriales</taxon>
        <taxon>Oscillospiraceae</taxon>
        <taxon>Ligaoa</taxon>
    </lineage>
</organism>
<evidence type="ECO:0000256" key="1">
    <source>
        <dbReference type="SAM" id="Phobius"/>
    </source>
</evidence>
<dbReference type="EMBL" id="JACRST010000001">
    <property type="protein sequence ID" value="MBC8545623.1"/>
    <property type="molecule type" value="Genomic_DNA"/>
</dbReference>
<dbReference type="RefSeq" id="WP_249281775.1">
    <property type="nucleotide sequence ID" value="NZ_JACRST010000001.1"/>
</dbReference>
<proteinExistence type="predicted"/>
<dbReference type="Proteomes" id="UP000653127">
    <property type="component" value="Unassembled WGS sequence"/>
</dbReference>
<evidence type="ECO:0000313" key="3">
    <source>
        <dbReference type="Proteomes" id="UP000653127"/>
    </source>
</evidence>
<feature type="transmembrane region" description="Helical" evidence="1">
    <location>
        <begin position="92"/>
        <end position="114"/>
    </location>
</feature>
<evidence type="ECO:0000313" key="2">
    <source>
        <dbReference type="EMBL" id="MBC8545623.1"/>
    </source>
</evidence>
<protein>
    <submittedName>
        <fullName evidence="2">Uncharacterized protein</fullName>
    </submittedName>
</protein>